<accession>A0A0X3BPG7</accession>
<organism evidence="2 3">
    <name type="scientific">Methanoculleus bourgensis</name>
    <dbReference type="NCBI Taxonomy" id="83986"/>
    <lineage>
        <taxon>Archaea</taxon>
        <taxon>Methanobacteriati</taxon>
        <taxon>Methanobacteriota</taxon>
        <taxon>Stenosarchaea group</taxon>
        <taxon>Methanomicrobia</taxon>
        <taxon>Methanomicrobiales</taxon>
        <taxon>Methanomicrobiaceae</taxon>
        <taxon>Methanoculleus</taxon>
    </lineage>
</organism>
<gene>
    <name evidence="2" type="ORF">MMAB1_2745</name>
</gene>
<dbReference type="Proteomes" id="UP000069850">
    <property type="component" value="Chromosome 1"/>
</dbReference>
<proteinExistence type="predicted"/>
<dbReference type="KEGG" id="mema:MMAB1_2745"/>
<sequence length="56" mass="6427">MYDRARSFIILHVAEREGLRPPDITQPLSLFAPSGLVTAREPDRNPEWKLTQGSHR</sequence>
<name>A0A0X3BPG7_9EURY</name>
<reference evidence="2 3" key="1">
    <citation type="submission" date="2016-01" db="EMBL/GenBank/DDBJ databases">
        <authorList>
            <person name="Manzoor S."/>
        </authorList>
    </citation>
    <scope>NUCLEOTIDE SEQUENCE [LARGE SCALE GENOMIC DNA]</scope>
    <source>
        <strain evidence="2">Methanoculleus sp MAB1</strain>
    </source>
</reference>
<protein>
    <submittedName>
        <fullName evidence="2">Uncharacterized protein</fullName>
    </submittedName>
</protein>
<evidence type="ECO:0000313" key="2">
    <source>
        <dbReference type="EMBL" id="CVK33958.1"/>
    </source>
</evidence>
<dbReference type="AlphaFoldDB" id="A0A0X3BPG7"/>
<dbReference type="EMBL" id="LT158599">
    <property type="protein sequence ID" value="CVK33958.1"/>
    <property type="molecule type" value="Genomic_DNA"/>
</dbReference>
<evidence type="ECO:0000313" key="3">
    <source>
        <dbReference type="Proteomes" id="UP000069850"/>
    </source>
</evidence>
<feature type="region of interest" description="Disordered" evidence="1">
    <location>
        <begin position="35"/>
        <end position="56"/>
    </location>
</feature>
<evidence type="ECO:0000256" key="1">
    <source>
        <dbReference type="SAM" id="MobiDB-lite"/>
    </source>
</evidence>